<dbReference type="RefSeq" id="WP_015819176.1">
    <property type="nucleotide sequence ID" value="NC_012997.1"/>
</dbReference>
<keyword evidence="4" id="KW-0050">Antiport</keyword>
<feature type="transmembrane region" description="Helical" evidence="9">
    <location>
        <begin position="288"/>
        <end position="311"/>
    </location>
</feature>
<feature type="transmembrane region" description="Helical" evidence="9">
    <location>
        <begin position="214"/>
        <end position="233"/>
    </location>
</feature>
<dbReference type="OrthoDB" id="3418949at2"/>
<dbReference type="EMBL" id="CP001614">
    <property type="protein sequence ID" value="ACR13063.1"/>
    <property type="molecule type" value="Genomic_DNA"/>
</dbReference>
<dbReference type="Gene3D" id="1.20.1530.20">
    <property type="match status" value="1"/>
</dbReference>
<dbReference type="GO" id="GO:1902600">
    <property type="term" value="P:proton transmembrane transport"/>
    <property type="evidence" value="ECO:0007669"/>
    <property type="project" value="InterPro"/>
</dbReference>
<feature type="transmembrane region" description="Helical" evidence="9">
    <location>
        <begin position="147"/>
        <end position="167"/>
    </location>
</feature>
<evidence type="ECO:0000256" key="6">
    <source>
        <dbReference type="ARBA" id="ARBA00022989"/>
    </source>
</evidence>
<dbReference type="AlphaFoldDB" id="C5BJB3"/>
<keyword evidence="8 9" id="KW-0472">Membrane</keyword>
<evidence type="ECO:0000313" key="12">
    <source>
        <dbReference type="Proteomes" id="UP000009080"/>
    </source>
</evidence>
<evidence type="ECO:0000256" key="2">
    <source>
        <dbReference type="ARBA" id="ARBA00005551"/>
    </source>
</evidence>
<accession>C5BJB3</accession>
<keyword evidence="12" id="KW-1185">Reference proteome</keyword>
<name>C5BJB3_TERTT</name>
<dbReference type="PANTHER" id="PTHR42751:SF3">
    <property type="entry name" value="SODIUM_GLUTAMATE SYMPORTER"/>
    <property type="match status" value="1"/>
</dbReference>
<feature type="transmembrane region" description="Helical" evidence="9">
    <location>
        <begin position="354"/>
        <end position="376"/>
    </location>
</feature>
<feature type="transmembrane region" description="Helical" evidence="9">
    <location>
        <begin position="179"/>
        <end position="202"/>
    </location>
</feature>
<protein>
    <submittedName>
        <fullName evidence="11">Sodium/hydrogen antiporter</fullName>
    </submittedName>
</protein>
<evidence type="ECO:0000256" key="9">
    <source>
        <dbReference type="SAM" id="Phobius"/>
    </source>
</evidence>
<comment type="subcellular location">
    <subcellularLocation>
        <location evidence="1">Membrane</location>
        <topology evidence="1">Multi-pass membrane protein</topology>
    </subcellularLocation>
</comment>
<dbReference type="GO" id="GO:0016020">
    <property type="term" value="C:membrane"/>
    <property type="evidence" value="ECO:0007669"/>
    <property type="project" value="UniProtKB-SubCell"/>
</dbReference>
<feature type="transmembrane region" description="Helical" evidence="9">
    <location>
        <begin position="31"/>
        <end position="49"/>
    </location>
</feature>
<evidence type="ECO:0000256" key="8">
    <source>
        <dbReference type="ARBA" id="ARBA00023136"/>
    </source>
</evidence>
<dbReference type="Pfam" id="PF00999">
    <property type="entry name" value="Na_H_Exchanger"/>
    <property type="match status" value="1"/>
</dbReference>
<reference evidence="11 12" key="1">
    <citation type="journal article" date="2009" name="PLoS ONE">
        <title>The complete genome of Teredinibacter turnerae T7901: an intracellular endosymbiont of marine wood-boring bivalves (shipworms).</title>
        <authorList>
            <person name="Yang J.C."/>
            <person name="Madupu R."/>
            <person name="Durkin A.S."/>
            <person name="Ekborg N.A."/>
            <person name="Pedamallu C.S."/>
            <person name="Hostetler J.B."/>
            <person name="Radune D."/>
            <person name="Toms B.S."/>
            <person name="Henrissat B."/>
            <person name="Coutinho P.M."/>
            <person name="Schwarz S."/>
            <person name="Field L."/>
            <person name="Trindade-Silva A.E."/>
            <person name="Soares C.A.G."/>
            <person name="Elshahawi S."/>
            <person name="Hanora A."/>
            <person name="Schmidt E.W."/>
            <person name="Haygood M.G."/>
            <person name="Posfai J."/>
            <person name="Benner J."/>
            <person name="Madinger C."/>
            <person name="Nove J."/>
            <person name="Anton B."/>
            <person name="Chaudhary K."/>
            <person name="Foster J."/>
            <person name="Holman A."/>
            <person name="Kumar S."/>
            <person name="Lessard P.A."/>
            <person name="Luyten Y.A."/>
            <person name="Slatko B."/>
            <person name="Wood N."/>
            <person name="Wu B."/>
            <person name="Teplitski M."/>
            <person name="Mougous J.D."/>
            <person name="Ward N."/>
            <person name="Eisen J.A."/>
            <person name="Badger J.H."/>
            <person name="Distel D.L."/>
        </authorList>
    </citation>
    <scope>NUCLEOTIDE SEQUENCE [LARGE SCALE GENOMIC DNA]</scope>
    <source>
        <strain evidence="12">ATCC 39867 / T7901</strain>
    </source>
</reference>
<sequence>MEGQLFTVFFLIFTGAAVLASVALYTRQPLLVAYIAIGIALGPFGFSIIDDVSAVTEMAEIGIVFLLFLLGLDMQPKSLLAVLRSATSIALVSSALFAILGFCLGLAFGFNVTEAAIIAMATMFSSTIIGIKLLPTTVLHHKHTGELMVALLLLQDFIAIFCLLVLISGDGGSLQLQNLAIAIVALPLLIGLAWLAVRFVLLKLVARFDRFHEYIFLLAIGWCLGLAELAEHVYLSAEIGAFIAGISLATSPISQYIALNLKPLRDFFLVLFFFSLGARLNIDLLPSILVPALVYAVAVLTLKPAVFFGLLKQQGEKPALAWDIGFRLGQISEFSLLIVFVAAGSGLIGDKASLLIQAAAILSFVISSYIVIFNFPNPIAVSDKLRRD</sequence>
<dbReference type="GO" id="GO:0015297">
    <property type="term" value="F:antiporter activity"/>
    <property type="evidence" value="ECO:0007669"/>
    <property type="project" value="UniProtKB-KW"/>
</dbReference>
<keyword evidence="6 9" id="KW-1133">Transmembrane helix</keyword>
<feature type="transmembrane region" description="Helical" evidence="9">
    <location>
        <begin position="266"/>
        <end position="282"/>
    </location>
</feature>
<evidence type="ECO:0000313" key="11">
    <source>
        <dbReference type="EMBL" id="ACR13063.1"/>
    </source>
</evidence>
<gene>
    <name evidence="11" type="ordered locus">TERTU_2118</name>
</gene>
<dbReference type="InterPro" id="IPR038770">
    <property type="entry name" value="Na+/solute_symporter_sf"/>
</dbReference>
<feature type="transmembrane region" description="Helical" evidence="9">
    <location>
        <begin position="55"/>
        <end position="74"/>
    </location>
</feature>
<organism evidence="11 12">
    <name type="scientific">Teredinibacter turnerae (strain ATCC 39867 / T7901)</name>
    <dbReference type="NCBI Taxonomy" id="377629"/>
    <lineage>
        <taxon>Bacteria</taxon>
        <taxon>Pseudomonadati</taxon>
        <taxon>Pseudomonadota</taxon>
        <taxon>Gammaproteobacteria</taxon>
        <taxon>Cellvibrionales</taxon>
        <taxon>Cellvibrionaceae</taxon>
        <taxon>Teredinibacter</taxon>
    </lineage>
</organism>
<dbReference type="STRING" id="377629.TERTU_2118"/>
<dbReference type="KEGG" id="ttu:TERTU_2118"/>
<feature type="transmembrane region" description="Helical" evidence="9">
    <location>
        <begin position="6"/>
        <end position="24"/>
    </location>
</feature>
<comment type="similarity">
    <text evidence="2">Belongs to the monovalent cation:proton antiporter 2 (CPA2) transporter (TC 2.A.37) family.</text>
</comment>
<keyword evidence="3" id="KW-0813">Transport</keyword>
<evidence type="ECO:0000256" key="1">
    <source>
        <dbReference type="ARBA" id="ARBA00004141"/>
    </source>
</evidence>
<dbReference type="PANTHER" id="PTHR42751">
    <property type="entry name" value="SODIUM/HYDROGEN EXCHANGER FAMILY/TRKA DOMAIN PROTEIN"/>
    <property type="match status" value="1"/>
</dbReference>
<evidence type="ECO:0000256" key="3">
    <source>
        <dbReference type="ARBA" id="ARBA00022448"/>
    </source>
</evidence>
<dbReference type="HOGENOM" id="CLU_005126_1_2_6"/>
<keyword evidence="5 9" id="KW-0812">Transmembrane</keyword>
<feature type="transmembrane region" description="Helical" evidence="9">
    <location>
        <begin position="239"/>
        <end position="259"/>
    </location>
</feature>
<feature type="domain" description="Cation/H+ exchanger transmembrane" evidence="10">
    <location>
        <begin position="22"/>
        <end position="367"/>
    </location>
</feature>
<evidence type="ECO:0000256" key="7">
    <source>
        <dbReference type="ARBA" id="ARBA00023065"/>
    </source>
</evidence>
<dbReference type="eggNOG" id="COG4651">
    <property type="taxonomic scope" value="Bacteria"/>
</dbReference>
<evidence type="ECO:0000256" key="5">
    <source>
        <dbReference type="ARBA" id="ARBA00022692"/>
    </source>
</evidence>
<keyword evidence="7" id="KW-0406">Ion transport</keyword>
<proteinExistence type="inferred from homology"/>
<dbReference type="InterPro" id="IPR006153">
    <property type="entry name" value="Cation/H_exchanger_TM"/>
</dbReference>
<feature type="transmembrane region" description="Helical" evidence="9">
    <location>
        <begin position="86"/>
        <end position="110"/>
    </location>
</feature>
<evidence type="ECO:0000259" key="10">
    <source>
        <dbReference type="Pfam" id="PF00999"/>
    </source>
</evidence>
<feature type="transmembrane region" description="Helical" evidence="9">
    <location>
        <begin position="331"/>
        <end position="348"/>
    </location>
</feature>
<dbReference type="Proteomes" id="UP000009080">
    <property type="component" value="Chromosome"/>
</dbReference>
<feature type="transmembrane region" description="Helical" evidence="9">
    <location>
        <begin position="116"/>
        <end position="135"/>
    </location>
</feature>
<evidence type="ECO:0000256" key="4">
    <source>
        <dbReference type="ARBA" id="ARBA00022449"/>
    </source>
</evidence>